<reference evidence="3" key="2">
    <citation type="submission" date="2025-09" db="UniProtKB">
        <authorList>
            <consortium name="Ensembl"/>
        </authorList>
    </citation>
    <scope>IDENTIFICATION</scope>
</reference>
<evidence type="ECO:0000313" key="4">
    <source>
        <dbReference type="Proteomes" id="UP000694545"/>
    </source>
</evidence>
<dbReference type="Pfam" id="PF15327">
    <property type="entry name" value="Tankyrase_bdg_C"/>
    <property type="match status" value="1"/>
</dbReference>
<dbReference type="AlphaFoldDB" id="A0A8D2LTQ6"/>
<feature type="region of interest" description="Disordered" evidence="1">
    <location>
        <begin position="135"/>
        <end position="305"/>
    </location>
</feature>
<proteinExistence type="predicted"/>
<dbReference type="SMART" id="SM01319">
    <property type="entry name" value="Tankyrase_bdg_C"/>
    <property type="match status" value="1"/>
</dbReference>
<accession>A0A8D2LTQ6</accession>
<feature type="region of interest" description="Disordered" evidence="1">
    <location>
        <begin position="17"/>
        <end position="122"/>
    </location>
</feature>
<feature type="compositionally biased region" description="Polar residues" evidence="1">
    <location>
        <begin position="27"/>
        <end position="42"/>
    </location>
</feature>
<dbReference type="Ensembl" id="ENSVKKT00000028222.1">
    <property type="protein sequence ID" value="ENSVKKP00000027554.1"/>
    <property type="gene ID" value="ENSVKKG00000017902.1"/>
</dbReference>
<organism evidence="3 4">
    <name type="scientific">Varanus komodoensis</name>
    <name type="common">Komodo dragon</name>
    <dbReference type="NCBI Taxonomy" id="61221"/>
    <lineage>
        <taxon>Eukaryota</taxon>
        <taxon>Metazoa</taxon>
        <taxon>Chordata</taxon>
        <taxon>Craniata</taxon>
        <taxon>Vertebrata</taxon>
        <taxon>Euteleostomi</taxon>
        <taxon>Lepidosauria</taxon>
        <taxon>Squamata</taxon>
        <taxon>Bifurcata</taxon>
        <taxon>Unidentata</taxon>
        <taxon>Episquamata</taxon>
        <taxon>Toxicofera</taxon>
        <taxon>Anguimorpha</taxon>
        <taxon>Paleoanguimorpha</taxon>
        <taxon>Varanoidea</taxon>
        <taxon>Varanidae</taxon>
        <taxon>Varanus</taxon>
    </lineage>
</organism>
<evidence type="ECO:0000259" key="2">
    <source>
        <dbReference type="SMART" id="SM01319"/>
    </source>
</evidence>
<sequence>RPPWGCARQGNQLRQCFGKPAAEAQDTDTLVQEADSQYGTWSDQRHSGDSLVPESPSPESSAAPTRRQPSSSRLSSFSSQTDPASGADQQDSSRDRRSTSLDCSSTDADSADGIHAPAGTSVDFSFLDQTSVLDSSALKTRVQLSKRRRQHRAPISHALRRSSGPDDKQRLHVTEEEAADSAWMFRDSTGSEAGPAVGESDEEDGSRSTERLPACQLQRHPVFPGMDHSALKAHLRKRQDLEGTAAGLPTPLPKSPKSPVPAGGLSGGRVPLPGTEKEERSEEPSPQWLKELKSRKRQSQYENQV</sequence>
<dbReference type="Proteomes" id="UP000694545">
    <property type="component" value="Unplaced"/>
</dbReference>
<feature type="domain" description="Tankyrase 1-binding protein C-terminal" evidence="2">
    <location>
        <begin position="121"/>
        <end position="296"/>
    </location>
</feature>
<keyword evidence="4" id="KW-1185">Reference proteome</keyword>
<name>A0A8D2LTQ6_VARKO</name>
<dbReference type="InterPro" id="IPR032764">
    <property type="entry name" value="Tankyrase-bd_C"/>
</dbReference>
<feature type="compositionally biased region" description="Basic and acidic residues" evidence="1">
    <location>
        <begin position="163"/>
        <end position="175"/>
    </location>
</feature>
<dbReference type="InterPro" id="IPR040006">
    <property type="entry name" value="TNKS1BP1-like"/>
</dbReference>
<reference evidence="3" key="1">
    <citation type="submission" date="2025-08" db="UniProtKB">
        <authorList>
            <consortium name="Ensembl"/>
        </authorList>
    </citation>
    <scope>IDENTIFICATION</scope>
</reference>
<protein>
    <recommendedName>
        <fullName evidence="2">Tankyrase 1-binding protein C-terminal domain-containing protein</fullName>
    </recommendedName>
</protein>
<evidence type="ECO:0000256" key="1">
    <source>
        <dbReference type="SAM" id="MobiDB-lite"/>
    </source>
</evidence>
<evidence type="ECO:0000313" key="3">
    <source>
        <dbReference type="Ensembl" id="ENSVKKP00000027554.1"/>
    </source>
</evidence>
<feature type="compositionally biased region" description="Low complexity" evidence="1">
    <location>
        <begin position="53"/>
        <end position="79"/>
    </location>
</feature>
<dbReference type="PANTHER" id="PTHR22042">
    <property type="entry name" value="TANKYRASE 1 BINDING PROTEIN"/>
    <property type="match status" value="1"/>
</dbReference>
<feature type="compositionally biased region" description="Pro residues" evidence="1">
    <location>
        <begin position="250"/>
        <end position="259"/>
    </location>
</feature>
<feature type="compositionally biased region" description="Basic residues" evidence="1">
    <location>
        <begin position="144"/>
        <end position="160"/>
    </location>
</feature>
<dbReference type="PANTHER" id="PTHR22042:SF3">
    <property type="entry name" value="RIKEN CDNA 2900026A02 GENE"/>
    <property type="match status" value="1"/>
</dbReference>